<reference evidence="1" key="1">
    <citation type="submission" date="2022-06" db="EMBL/GenBank/DDBJ databases">
        <title>Sequencing the genomes of 1000 actinobacteria strains.</title>
        <authorList>
            <person name="Klenk H.-P."/>
        </authorList>
    </citation>
    <scope>NUCLEOTIDE SEQUENCE</scope>
    <source>
        <strain evidence="1">DSM 46694</strain>
    </source>
</reference>
<proteinExistence type="predicted"/>
<dbReference type="RefSeq" id="WP_253739537.1">
    <property type="nucleotide sequence ID" value="NZ_BAABKA010000105.1"/>
</dbReference>
<comment type="caution">
    <text evidence="1">The sequence shown here is derived from an EMBL/GenBank/DDBJ whole genome shotgun (WGS) entry which is preliminary data.</text>
</comment>
<evidence type="ECO:0000313" key="1">
    <source>
        <dbReference type="EMBL" id="MCP2353111.1"/>
    </source>
</evidence>
<accession>A0A9X2K135</accession>
<sequence>MATVHDGAIEHRLDQWPDPLRLDAAGFVINVLHTSERTSGASKALIPRHPCGAVEFGLAAGGQFRRLLRSRKSREVDIGPMMRLAATPMHAARISAWITRVVLHPNGLLVRSVGAVTADRNSAHRSLQVRGKGRRERRVFLTSTTAAWLEKLAGRARPGPGWPIPAVHFACPTHPPRPAWAQPI</sequence>
<name>A0A9X2K135_9ACTN</name>
<organism evidence="1 2">
    <name type="scientific">Nonomuraea thailandensis</name>
    <dbReference type="NCBI Taxonomy" id="1188745"/>
    <lineage>
        <taxon>Bacteria</taxon>
        <taxon>Bacillati</taxon>
        <taxon>Actinomycetota</taxon>
        <taxon>Actinomycetes</taxon>
        <taxon>Streptosporangiales</taxon>
        <taxon>Streptosporangiaceae</taxon>
        <taxon>Nonomuraea</taxon>
    </lineage>
</organism>
<dbReference type="Proteomes" id="UP001139648">
    <property type="component" value="Unassembled WGS sequence"/>
</dbReference>
<keyword evidence="2" id="KW-1185">Reference proteome</keyword>
<protein>
    <submittedName>
        <fullName evidence="1">Uncharacterized protein</fullName>
    </submittedName>
</protein>
<gene>
    <name evidence="1" type="ORF">HD597_000131</name>
</gene>
<dbReference type="EMBL" id="JAMZEB010000001">
    <property type="protein sequence ID" value="MCP2353111.1"/>
    <property type="molecule type" value="Genomic_DNA"/>
</dbReference>
<evidence type="ECO:0000313" key="2">
    <source>
        <dbReference type="Proteomes" id="UP001139648"/>
    </source>
</evidence>
<dbReference type="AlphaFoldDB" id="A0A9X2K135"/>